<gene>
    <name evidence="1" type="ORF">FHX64_000752</name>
</gene>
<evidence type="ECO:0000313" key="2">
    <source>
        <dbReference type="Proteomes" id="UP000544222"/>
    </source>
</evidence>
<reference evidence="1 2" key="1">
    <citation type="submission" date="2020-08" db="EMBL/GenBank/DDBJ databases">
        <title>Genomic Encyclopedia of Type Strains, Phase IV (KMG-IV): sequencing the most valuable type-strain genomes for metagenomic binning, comparative biology and taxonomic classification.</title>
        <authorList>
            <person name="Goeker M."/>
        </authorList>
    </citation>
    <scope>NUCLEOTIDE SEQUENCE [LARGE SCALE GENOMIC DNA]</scope>
    <source>
        <strain evidence="1 2">DSM 27471</strain>
    </source>
</reference>
<organism evidence="1 2">
    <name type="scientific">Microbacter margulisiae</name>
    <dbReference type="NCBI Taxonomy" id="1350067"/>
    <lineage>
        <taxon>Bacteria</taxon>
        <taxon>Pseudomonadati</taxon>
        <taxon>Bacteroidota</taxon>
        <taxon>Bacteroidia</taxon>
        <taxon>Bacteroidales</taxon>
        <taxon>Porphyromonadaceae</taxon>
        <taxon>Microbacter</taxon>
    </lineage>
</organism>
<protein>
    <submittedName>
        <fullName evidence="1">Uncharacterized protein</fullName>
    </submittedName>
</protein>
<dbReference type="EMBL" id="JACHYB010000001">
    <property type="protein sequence ID" value="MBB3186589.1"/>
    <property type="molecule type" value="Genomic_DNA"/>
</dbReference>
<keyword evidence="2" id="KW-1185">Reference proteome</keyword>
<dbReference type="Proteomes" id="UP000544222">
    <property type="component" value="Unassembled WGS sequence"/>
</dbReference>
<dbReference type="AlphaFoldDB" id="A0A7W5H1G2"/>
<name>A0A7W5H1G2_9PORP</name>
<dbReference type="RefSeq" id="WP_183412461.1">
    <property type="nucleotide sequence ID" value="NZ_JACHYB010000001.1"/>
</dbReference>
<proteinExistence type="predicted"/>
<sequence length="52" mass="6014">MAKNIVRGYYDEAYPPIPTKTTMHVRRNVFWQAIQFVVLNIKILRIVAGGHS</sequence>
<accession>A0A7W5H1G2</accession>
<comment type="caution">
    <text evidence="1">The sequence shown here is derived from an EMBL/GenBank/DDBJ whole genome shotgun (WGS) entry which is preliminary data.</text>
</comment>
<evidence type="ECO:0000313" key="1">
    <source>
        <dbReference type="EMBL" id="MBB3186589.1"/>
    </source>
</evidence>